<name>A0ABD0JKS4_9CAEN</name>
<evidence type="ECO:0000313" key="2">
    <source>
        <dbReference type="Proteomes" id="UP001519460"/>
    </source>
</evidence>
<sequence>MENAVNPRAFLSLFLMSGLTKRKAGHCLPCVPDTLEIISPDDTAPTSEQVCHQTRFIHLRPVKAQRSGVHSCRNCMRLREMELESMAAWNSAPDCVCALTIAVTGRSV</sequence>
<gene>
    <name evidence="1" type="ORF">BaRGS_00033467</name>
</gene>
<organism evidence="1 2">
    <name type="scientific">Batillaria attramentaria</name>
    <dbReference type="NCBI Taxonomy" id="370345"/>
    <lineage>
        <taxon>Eukaryota</taxon>
        <taxon>Metazoa</taxon>
        <taxon>Spiralia</taxon>
        <taxon>Lophotrochozoa</taxon>
        <taxon>Mollusca</taxon>
        <taxon>Gastropoda</taxon>
        <taxon>Caenogastropoda</taxon>
        <taxon>Sorbeoconcha</taxon>
        <taxon>Cerithioidea</taxon>
        <taxon>Batillariidae</taxon>
        <taxon>Batillaria</taxon>
    </lineage>
</organism>
<dbReference type="Proteomes" id="UP001519460">
    <property type="component" value="Unassembled WGS sequence"/>
</dbReference>
<accession>A0ABD0JKS4</accession>
<keyword evidence="2" id="KW-1185">Reference proteome</keyword>
<dbReference type="AlphaFoldDB" id="A0ABD0JKS4"/>
<evidence type="ECO:0008006" key="3">
    <source>
        <dbReference type="Google" id="ProtNLM"/>
    </source>
</evidence>
<proteinExistence type="predicted"/>
<comment type="caution">
    <text evidence="1">The sequence shown here is derived from an EMBL/GenBank/DDBJ whole genome shotgun (WGS) entry which is preliminary data.</text>
</comment>
<reference evidence="1 2" key="1">
    <citation type="journal article" date="2023" name="Sci. Data">
        <title>Genome assembly of the Korean intertidal mud-creeper Batillaria attramentaria.</title>
        <authorList>
            <person name="Patra A.K."/>
            <person name="Ho P.T."/>
            <person name="Jun S."/>
            <person name="Lee S.J."/>
            <person name="Kim Y."/>
            <person name="Won Y.J."/>
        </authorList>
    </citation>
    <scope>NUCLEOTIDE SEQUENCE [LARGE SCALE GENOMIC DNA]</scope>
    <source>
        <strain evidence="1">Wonlab-2016</strain>
    </source>
</reference>
<protein>
    <recommendedName>
        <fullName evidence="3">Secreted protein</fullName>
    </recommendedName>
</protein>
<dbReference type="EMBL" id="JACVVK020000410">
    <property type="protein sequence ID" value="KAK7475320.1"/>
    <property type="molecule type" value="Genomic_DNA"/>
</dbReference>
<evidence type="ECO:0000313" key="1">
    <source>
        <dbReference type="EMBL" id="KAK7475320.1"/>
    </source>
</evidence>